<comment type="caution">
    <text evidence="3">The sequence shown here is derived from an EMBL/GenBank/DDBJ whole genome shotgun (WGS) entry which is preliminary data.</text>
</comment>
<dbReference type="PROSITE" id="PS50035">
    <property type="entry name" value="PLD"/>
    <property type="match status" value="2"/>
</dbReference>
<dbReference type="PANTHER" id="PTHR21248:SF22">
    <property type="entry name" value="PHOSPHOLIPASE D"/>
    <property type="match status" value="1"/>
</dbReference>
<dbReference type="SMART" id="SM00155">
    <property type="entry name" value="PLDc"/>
    <property type="match status" value="2"/>
</dbReference>
<dbReference type="AlphaFoldDB" id="A0A3M9XWT9"/>
<feature type="domain" description="PLD phosphodiesterase" evidence="2">
    <location>
        <begin position="621"/>
        <end position="648"/>
    </location>
</feature>
<feature type="compositionally biased region" description="Pro residues" evidence="1">
    <location>
        <begin position="479"/>
        <end position="491"/>
    </location>
</feature>
<protein>
    <recommendedName>
        <fullName evidence="2">PLD phosphodiesterase domain-containing protein</fullName>
    </recommendedName>
</protein>
<keyword evidence="4" id="KW-1185">Reference proteome</keyword>
<dbReference type="InterPro" id="IPR001736">
    <property type="entry name" value="PLipase_D/transphosphatidylase"/>
</dbReference>
<dbReference type="InterPro" id="IPR025202">
    <property type="entry name" value="PLD-like_dom"/>
</dbReference>
<dbReference type="GO" id="GO:0030572">
    <property type="term" value="F:phosphatidyltransferase activity"/>
    <property type="evidence" value="ECO:0007669"/>
    <property type="project" value="UniProtKB-ARBA"/>
</dbReference>
<feature type="compositionally biased region" description="Basic and acidic residues" evidence="1">
    <location>
        <begin position="406"/>
        <end position="429"/>
    </location>
</feature>
<dbReference type="EMBL" id="RBVV01000199">
    <property type="protein sequence ID" value="RNJ52474.1"/>
    <property type="molecule type" value="Genomic_DNA"/>
</dbReference>
<dbReference type="Proteomes" id="UP000267145">
    <property type="component" value="Unassembled WGS sequence"/>
</dbReference>
<evidence type="ECO:0000313" key="4">
    <source>
        <dbReference type="Proteomes" id="UP000267145"/>
    </source>
</evidence>
<name>A0A3M9XWT9_9PEZI</name>
<dbReference type="RefSeq" id="XP_028490632.1">
    <property type="nucleotide sequence ID" value="XM_028637599.1"/>
</dbReference>
<organism evidence="3 4">
    <name type="scientific">Verticillium nonalfalfae</name>
    <dbReference type="NCBI Taxonomy" id="1051616"/>
    <lineage>
        <taxon>Eukaryota</taxon>
        <taxon>Fungi</taxon>
        <taxon>Dikarya</taxon>
        <taxon>Ascomycota</taxon>
        <taxon>Pezizomycotina</taxon>
        <taxon>Sordariomycetes</taxon>
        <taxon>Hypocreomycetidae</taxon>
        <taxon>Glomerellales</taxon>
        <taxon>Plectosphaerellaceae</taxon>
        <taxon>Verticillium</taxon>
    </lineage>
</organism>
<sequence>MPAAVSQEAGISDELVKHCTAPDSVTTLLAEDPSLTPGDAWKRLYGAKAKRREQKENEVSGPLPAVDELTGLERIAACGKWGGAKPSELFLRMYDAALESIDGDLEQAVVSPSLMGSCGTVPLTIISTIPDIARHMSNLIVRAEKEVFLATNYWISSVAVTFITNAIRELDRRAGARGVKVVVKIIYDRGAVKQVYTPHYDVGEKEFTDPQVALPRRADIPNIDLQVLNYHKPMLGTFHSKFMIVDRRIGLVQSNNIQDNANLEMAIQVEGALVDSLYDMALITWDMNLGQGMPMINSAAVADENNMPSWTEEWDDQFTDEGRLRGFDAVVDPAKMIWKQQFGKPDDLMNEGRTNEHSANGLHGVDETAPPGLNGADRTPDGSRKGPSTRLSNELPDGSSAALTDDSSRSRTPEQKNRDVPEHTHDSPHYDSSLPAEIVRLQTSLRPSPSEDIYAPITRHLNHTNAAAYTVPPRLHPARFPPSEQPTPYTPHPRHSPVPMALVNRPPHGSPDSSSLSNPQNAAWLAALAHARSSVFIQSPTLNASPLLPALLAACERGVHVHAYICLGYNDAGELLPLQGGHNEAVAHRLHAQLSDDARPRLHYHWYVAKDHAAPVPHGLGARACHIKLLIADERVGVVGSGNQDTQSWAHSQEVNVMVDSPDICRSWIDALRRNQNTALFGRLQSDGIWRDDRGDEAEGAMGVDAGRFAWAKGIMGAVKRVQGKGGFG</sequence>
<evidence type="ECO:0000256" key="1">
    <source>
        <dbReference type="SAM" id="MobiDB-lite"/>
    </source>
</evidence>
<dbReference type="STRING" id="1051616.A0A3M9XWT9"/>
<dbReference type="PANTHER" id="PTHR21248">
    <property type="entry name" value="CARDIOLIPIN SYNTHASE"/>
    <property type="match status" value="1"/>
</dbReference>
<feature type="domain" description="PLD phosphodiesterase" evidence="2">
    <location>
        <begin position="234"/>
        <end position="261"/>
    </location>
</feature>
<dbReference type="GO" id="GO:0032049">
    <property type="term" value="P:cardiolipin biosynthetic process"/>
    <property type="evidence" value="ECO:0007669"/>
    <property type="project" value="UniProtKB-ARBA"/>
</dbReference>
<feature type="region of interest" description="Disordered" evidence="1">
    <location>
        <begin position="343"/>
        <end position="434"/>
    </location>
</feature>
<feature type="region of interest" description="Disordered" evidence="1">
    <location>
        <begin position="473"/>
        <end position="518"/>
    </location>
</feature>
<dbReference type="CDD" id="cd00138">
    <property type="entry name" value="PLDc_SF"/>
    <property type="match status" value="1"/>
</dbReference>
<gene>
    <name evidence="3" type="ORF">D7B24_003408</name>
</gene>
<reference evidence="3 4" key="1">
    <citation type="submission" date="2018-10" db="EMBL/GenBank/DDBJ databases">
        <title>Genome sequence of Verticillium nonalfalfae VnAa140.</title>
        <authorList>
            <person name="Stajich J.E."/>
            <person name="Kasson M.T."/>
        </authorList>
    </citation>
    <scope>NUCLEOTIDE SEQUENCE [LARGE SCALE GENOMIC DNA]</scope>
    <source>
        <strain evidence="3 4">VnAa140</strain>
    </source>
</reference>
<evidence type="ECO:0000259" key="2">
    <source>
        <dbReference type="PROSITE" id="PS50035"/>
    </source>
</evidence>
<dbReference type="GeneID" id="39607097"/>
<evidence type="ECO:0000313" key="3">
    <source>
        <dbReference type="EMBL" id="RNJ52474.1"/>
    </source>
</evidence>
<dbReference type="SUPFAM" id="SSF56024">
    <property type="entry name" value="Phospholipase D/nuclease"/>
    <property type="match status" value="2"/>
</dbReference>
<dbReference type="Gene3D" id="3.30.870.10">
    <property type="entry name" value="Endonuclease Chain A"/>
    <property type="match status" value="2"/>
</dbReference>
<proteinExistence type="predicted"/>
<accession>A0A3M9XWT9</accession>
<dbReference type="Pfam" id="PF13091">
    <property type="entry name" value="PLDc_2"/>
    <property type="match status" value="2"/>
</dbReference>